<proteinExistence type="inferred from homology"/>
<evidence type="ECO:0000256" key="6">
    <source>
        <dbReference type="ARBA" id="ARBA00022801"/>
    </source>
</evidence>
<keyword evidence="3" id="KW-0479">Metal-binding</keyword>
<dbReference type="InterPro" id="IPR051156">
    <property type="entry name" value="Mito/Outer_Membr_Metalloprot"/>
</dbReference>
<dbReference type="InterPro" id="IPR019734">
    <property type="entry name" value="TPR_rpt"/>
</dbReference>
<dbReference type="PANTHER" id="PTHR22726:SF1">
    <property type="entry name" value="METALLOENDOPEPTIDASE OMA1, MITOCHONDRIAL"/>
    <property type="match status" value="1"/>
</dbReference>
<evidence type="ECO:0000256" key="3">
    <source>
        <dbReference type="ARBA" id="ARBA00022723"/>
    </source>
</evidence>
<keyword evidence="7" id="KW-0862">Zinc</keyword>
<gene>
    <name evidence="10" type="ORF">METZ01_LOCUS21160</name>
</gene>
<reference evidence="10" key="1">
    <citation type="submission" date="2018-05" db="EMBL/GenBank/DDBJ databases">
        <authorList>
            <person name="Lanie J.A."/>
            <person name="Ng W.-L."/>
            <person name="Kazmierczak K.M."/>
            <person name="Andrzejewski T.M."/>
            <person name="Davidsen T.M."/>
            <person name="Wayne K.J."/>
            <person name="Tettelin H."/>
            <person name="Glass J.I."/>
            <person name="Rusch D."/>
            <person name="Podicherti R."/>
            <person name="Tsui H.-C.T."/>
            <person name="Winkler M.E."/>
        </authorList>
    </citation>
    <scope>NUCLEOTIDE SEQUENCE</scope>
</reference>
<evidence type="ECO:0000259" key="9">
    <source>
        <dbReference type="Pfam" id="PF01435"/>
    </source>
</evidence>
<evidence type="ECO:0000256" key="2">
    <source>
        <dbReference type="ARBA" id="ARBA00022670"/>
    </source>
</evidence>
<keyword evidence="6" id="KW-0378">Hydrolase</keyword>
<dbReference type="GO" id="GO:0051603">
    <property type="term" value="P:proteolysis involved in protein catabolic process"/>
    <property type="evidence" value="ECO:0007669"/>
    <property type="project" value="TreeGrafter"/>
</dbReference>
<dbReference type="GO" id="GO:0046872">
    <property type="term" value="F:metal ion binding"/>
    <property type="evidence" value="ECO:0007669"/>
    <property type="project" value="UniProtKB-KW"/>
</dbReference>
<dbReference type="AlphaFoldDB" id="A0A381PMR5"/>
<keyword evidence="2" id="KW-0645">Protease</keyword>
<accession>A0A381PMR5</accession>
<dbReference type="Gene3D" id="3.30.2010.10">
    <property type="entry name" value="Metalloproteases ('zincins'), catalytic domain"/>
    <property type="match status" value="1"/>
</dbReference>
<dbReference type="HAMAP" id="MF_00997">
    <property type="entry name" value="Protease_BepA"/>
    <property type="match status" value="1"/>
</dbReference>
<dbReference type="Pfam" id="PF01435">
    <property type="entry name" value="Peptidase_M48"/>
    <property type="match status" value="1"/>
</dbReference>
<evidence type="ECO:0000256" key="4">
    <source>
        <dbReference type="ARBA" id="ARBA00022729"/>
    </source>
</evidence>
<dbReference type="SMART" id="SM00028">
    <property type="entry name" value="TPR"/>
    <property type="match status" value="3"/>
</dbReference>
<feature type="domain" description="Peptidase M48" evidence="9">
    <location>
        <begin position="73"/>
        <end position="254"/>
    </location>
</feature>
<keyword evidence="4" id="KW-0732">Signal</keyword>
<sequence length="486" mass="55018">MTWNKTLSSTLKRSLLLMTLIASSLQVVSEESLPELGDTSSSAISLDSEYRLGRLYMAQLRRSLPDLQDPIVQDYTEHLIYRVGEYSQLQDRRLNIVLARDKGVNAFAAPGGNIGVFAGLIYHSETEGQFVSVLAHELAHLSQRHFARNLQRQQDRSISNALILLASIAVAASSNNPEAVVAGQQILTQQALSYSRTNELEADRIGFLTMISAGFDPEGQPQMFEKLQALSRLSGANELEFLRSHPLTKRRISESRIRAQEIKGSNYKNSLEFELIKQRINIGFFKTSRQAVTQLKQEQRRAKTERQKIISAYGLGLALSRDNKYSDALDQIRQALKLDPENLILQTALLEIHLNAGNGLEAVGLGKSLLEMNPSNYPISMLYARALMNQKQYDKAEEVLKTLLLKRKEDPQIWYWLAEVQGLARKIIGLHQSRAEYFYLTGNYDRSIEHLRYALELAGNNFQLNEVLQTKIENVFATKEELKDFT</sequence>
<comment type="cofactor">
    <cofactor evidence="1">
        <name>Zn(2+)</name>
        <dbReference type="ChEBI" id="CHEBI:29105"/>
    </cofactor>
</comment>
<dbReference type="Gene3D" id="1.25.40.10">
    <property type="entry name" value="Tetratricopeptide repeat domain"/>
    <property type="match status" value="1"/>
</dbReference>
<keyword evidence="8" id="KW-0482">Metalloprotease</keyword>
<evidence type="ECO:0000313" key="10">
    <source>
        <dbReference type="EMBL" id="SUZ68306.1"/>
    </source>
</evidence>
<organism evidence="10">
    <name type="scientific">marine metagenome</name>
    <dbReference type="NCBI Taxonomy" id="408172"/>
    <lineage>
        <taxon>unclassified sequences</taxon>
        <taxon>metagenomes</taxon>
        <taxon>ecological metagenomes</taxon>
    </lineage>
</organism>
<evidence type="ECO:0000256" key="8">
    <source>
        <dbReference type="ARBA" id="ARBA00023049"/>
    </source>
</evidence>
<dbReference type="InterPro" id="IPR001915">
    <property type="entry name" value="Peptidase_M48"/>
</dbReference>
<name>A0A381PMR5_9ZZZZ</name>
<keyword evidence="5" id="KW-0574">Periplasm</keyword>
<dbReference type="GO" id="GO:0004222">
    <property type="term" value="F:metalloendopeptidase activity"/>
    <property type="evidence" value="ECO:0007669"/>
    <property type="project" value="InterPro"/>
</dbReference>
<protein>
    <recommendedName>
        <fullName evidence="9">Peptidase M48 domain-containing protein</fullName>
    </recommendedName>
</protein>
<dbReference type="CDD" id="cd07324">
    <property type="entry name" value="M48C_Oma1-like"/>
    <property type="match status" value="1"/>
</dbReference>
<dbReference type="GO" id="GO:0016020">
    <property type="term" value="C:membrane"/>
    <property type="evidence" value="ECO:0007669"/>
    <property type="project" value="InterPro"/>
</dbReference>
<dbReference type="SUPFAM" id="SSF48452">
    <property type="entry name" value="TPR-like"/>
    <property type="match status" value="1"/>
</dbReference>
<evidence type="ECO:0000256" key="5">
    <source>
        <dbReference type="ARBA" id="ARBA00022764"/>
    </source>
</evidence>
<dbReference type="Pfam" id="PF14559">
    <property type="entry name" value="TPR_19"/>
    <property type="match status" value="1"/>
</dbReference>
<evidence type="ECO:0000256" key="7">
    <source>
        <dbReference type="ARBA" id="ARBA00022833"/>
    </source>
</evidence>
<dbReference type="InterPro" id="IPR030873">
    <property type="entry name" value="Protease_BepA"/>
</dbReference>
<dbReference type="InterPro" id="IPR011990">
    <property type="entry name" value="TPR-like_helical_dom_sf"/>
</dbReference>
<dbReference type="PROSITE" id="PS50005">
    <property type="entry name" value="TPR"/>
    <property type="match status" value="1"/>
</dbReference>
<dbReference type="PANTHER" id="PTHR22726">
    <property type="entry name" value="METALLOENDOPEPTIDASE OMA1"/>
    <property type="match status" value="1"/>
</dbReference>
<dbReference type="EMBL" id="UINC01001036">
    <property type="protein sequence ID" value="SUZ68306.1"/>
    <property type="molecule type" value="Genomic_DNA"/>
</dbReference>
<evidence type="ECO:0000256" key="1">
    <source>
        <dbReference type="ARBA" id="ARBA00001947"/>
    </source>
</evidence>